<proteinExistence type="predicted"/>
<name>A0A108U6X1_9GAMM</name>
<dbReference type="AlphaFoldDB" id="A0A108U6X1"/>
<protein>
    <submittedName>
        <fullName evidence="2">Uncharacterized protein</fullName>
    </submittedName>
</protein>
<keyword evidence="1" id="KW-0472">Membrane</keyword>
<keyword evidence="3" id="KW-1185">Reference proteome</keyword>
<evidence type="ECO:0000256" key="1">
    <source>
        <dbReference type="SAM" id="Phobius"/>
    </source>
</evidence>
<comment type="caution">
    <text evidence="2">The sequence shown here is derived from an EMBL/GenBank/DDBJ whole genome shotgun (WGS) entry which is preliminary data.</text>
</comment>
<organism evidence="2 3">
    <name type="scientific">Lysobacter capsici AZ78</name>
    <dbReference type="NCBI Taxonomy" id="1444315"/>
    <lineage>
        <taxon>Bacteria</taxon>
        <taxon>Pseudomonadati</taxon>
        <taxon>Pseudomonadota</taxon>
        <taxon>Gammaproteobacteria</taxon>
        <taxon>Lysobacterales</taxon>
        <taxon>Lysobacteraceae</taxon>
        <taxon>Lysobacter</taxon>
    </lineage>
</organism>
<keyword evidence="1" id="KW-1133">Transmembrane helix</keyword>
<reference evidence="2 3" key="1">
    <citation type="journal article" date="2014" name="Genome Announc.">
        <title>Draft Genome Sequence of Lysobacter capsici AZ78, a Bacterium Antagonistic to Plant-Pathogenic Oomycetes.</title>
        <authorList>
            <person name="Puopolo G."/>
            <person name="Sonego P."/>
            <person name="Engelen K."/>
            <person name="Pertot I."/>
        </authorList>
    </citation>
    <scope>NUCLEOTIDE SEQUENCE [LARGE SCALE GENOMIC DNA]</scope>
    <source>
        <strain evidence="2 3">AZ78</strain>
    </source>
</reference>
<accession>A0A108U6X1</accession>
<evidence type="ECO:0000313" key="3">
    <source>
        <dbReference type="Proteomes" id="UP000023435"/>
    </source>
</evidence>
<dbReference type="Proteomes" id="UP000023435">
    <property type="component" value="Unassembled WGS sequence"/>
</dbReference>
<dbReference type="EMBL" id="JAJA02000001">
    <property type="protein sequence ID" value="KWS03664.1"/>
    <property type="molecule type" value="Genomic_DNA"/>
</dbReference>
<sequence length="155" mass="17322">MIVFYKWIAPATGLLILAVTSLQWSKSEGAWPWYFWVFLAAAAIAAAMHGVKMGRLADEVVDHGDYLRVRRGSIEESIPIADIEKISSSHAFRPARVTLLLRRPGRLGDRVSFIARENWLGFYVESAAVIELRQRIALKKIHDEFVGADGIRGSG</sequence>
<keyword evidence="1" id="KW-0812">Transmembrane</keyword>
<gene>
    <name evidence="2" type="ORF">AZ78_1213</name>
</gene>
<feature type="transmembrane region" description="Helical" evidence="1">
    <location>
        <begin position="33"/>
        <end position="51"/>
    </location>
</feature>
<evidence type="ECO:0000313" key="2">
    <source>
        <dbReference type="EMBL" id="KWS03664.1"/>
    </source>
</evidence>